<dbReference type="SMART" id="SM00388">
    <property type="entry name" value="HisKA"/>
    <property type="match status" value="1"/>
</dbReference>
<keyword evidence="7" id="KW-0067">ATP-binding</keyword>
<dbReference type="CDD" id="cd00075">
    <property type="entry name" value="HATPase"/>
    <property type="match status" value="1"/>
</dbReference>
<dbReference type="InterPro" id="IPR011110">
    <property type="entry name" value="Reg_prop"/>
</dbReference>
<feature type="domain" description="HTH araC/xylS-type" evidence="14">
    <location>
        <begin position="1255"/>
        <end position="1354"/>
    </location>
</feature>
<dbReference type="Pfam" id="PF00512">
    <property type="entry name" value="HisKA"/>
    <property type="match status" value="1"/>
</dbReference>
<dbReference type="PANTHER" id="PTHR43547">
    <property type="entry name" value="TWO-COMPONENT HISTIDINE KINASE"/>
    <property type="match status" value="1"/>
</dbReference>
<dbReference type="InterPro" id="IPR011006">
    <property type="entry name" value="CheY-like_superfamily"/>
</dbReference>
<dbReference type="InterPro" id="IPR003594">
    <property type="entry name" value="HATPase_dom"/>
</dbReference>
<dbReference type="GO" id="GO:0003700">
    <property type="term" value="F:DNA-binding transcription factor activity"/>
    <property type="evidence" value="ECO:0007669"/>
    <property type="project" value="InterPro"/>
</dbReference>
<reference evidence="17 18" key="1">
    <citation type="submission" date="2021-12" db="EMBL/GenBank/DDBJ databases">
        <title>Genome sequencing of bacteria with rrn-lacking chromosome and rrn-plasmid.</title>
        <authorList>
            <person name="Anda M."/>
            <person name="Iwasaki W."/>
        </authorList>
    </citation>
    <scope>NUCLEOTIDE SEQUENCE [LARGE SCALE GENOMIC DNA]</scope>
    <source>
        <strain evidence="17 18">DSM 100852</strain>
    </source>
</reference>
<keyword evidence="11" id="KW-0804">Transcription</keyword>
<dbReference type="InterPro" id="IPR015943">
    <property type="entry name" value="WD40/YVTN_repeat-like_dom_sf"/>
</dbReference>
<evidence type="ECO:0000259" key="14">
    <source>
        <dbReference type="PROSITE" id="PS01124"/>
    </source>
</evidence>
<dbReference type="SUPFAM" id="SSF52172">
    <property type="entry name" value="CheY-like"/>
    <property type="match status" value="1"/>
</dbReference>
<dbReference type="PRINTS" id="PR00344">
    <property type="entry name" value="BCTRLSENSOR"/>
</dbReference>
<evidence type="ECO:0000256" key="8">
    <source>
        <dbReference type="ARBA" id="ARBA00023012"/>
    </source>
</evidence>
<evidence type="ECO:0000256" key="12">
    <source>
        <dbReference type="PROSITE-ProRule" id="PRU00169"/>
    </source>
</evidence>
<dbReference type="InterPro" id="IPR018060">
    <property type="entry name" value="HTH_AraC"/>
</dbReference>
<keyword evidence="6 17" id="KW-0418">Kinase</keyword>
<evidence type="ECO:0000256" key="13">
    <source>
        <dbReference type="SAM" id="MobiDB-lite"/>
    </source>
</evidence>
<feature type="region of interest" description="Disordered" evidence="13">
    <location>
        <begin position="1062"/>
        <end position="1084"/>
    </location>
</feature>
<sequence>MRILGGFIALIVATVGAYANSLVSDQERIRSLTIEEGLPDNYVTSVFQDSRGFMWVGTEAGFGRFDGYNLARYSKANIPNQFVTALGEDQSGNIFVGTVKGLGVLNPVRQSGQGFFKNKNVIGIGRWNKGMYVAFDDEVRMVSYSKDTLQTTLVISAYRKNVLIEKVGKDQSGRFWILYNDGLFELFDKKGKRSFSFNVTEHIEEKAPLTAASLYGKSLWFGTENGTLQKFSLDARKRRYQVEFVEAEHVVDKPLTVLKMTDSLGVWVGTQGAGLLKQEADSLWAQVDFPEHGTFKSSELRISDIRLSDSGEAWVATMGRGVLLVSKVRRYYRHLDVNGIGGLRNSSVNSILHDHKGNVWAGHRNGAGLAWIEGGVPPEDQEMGAVKYFETRNKTLLSGRVGSVVLDRAGDVWVATWDGVSRFYYPEGSKEPVLRRHYKNTKKQKLLPDNRCHSLFFDRRTGDLWLGTYKGPGRYSAETDSFVFGEALGRESESVLGKDIFQIKKDASDNMWFSTRWNGLYLYDKKQDSTYYFARSNTSERGLEANVVRHLIEDRNGAIWAGTGNGLYKFNAKKRTFKRIDKREWGMDNQVNAIAEDWNGILWLGTRDGVTALDKAGKNVRVINFEEGQNVNYIPNTAVSNFGGGQLLFGTKRGMIALDPELFQTKGKDLPVYIVNFKVLNKALRPVAGKKGESRISKPIEFCKEVRLPNRDNVFNIEFAALSYANPERVRYAYILEGADKSWRYTVGKNREVAYTHLPAGEYMFRVKATDQSGHWGAKEARLKVVILPPLWQTWWAYLLYAFFALLIAMAWKNMLIRDVEKKTERERKDKERAQERKLSEMKLRFFTDLSHELRTPLTLIVGPMKQVLKGNIGEDSRPMLSMVNKNAEVLLKLINQMLEFRSMAEKSKRLRVSESDAVGFLRNIYGAFTGMATQKNITFEFFAPKKMNVCFDKEKVERIVYNLLSNALKYTPEGGKVSLSLTQEKDEMRIIVSDTGIGIPAEKLENIYGRFFRAVDSDGEAEQTGSGIGLALTYDLVSLHLGTIDAESEVGKGTSFTVQLPTNAGSYPKESLVEPTESQPDSEPVVTVEEQEDSEHFQEKKQEKPLVLVAEDNQQLRGYITKSLKGEFRVLEAENGKIALDIAREKSPELILSDVMMPEMDGNELCAEIKSDADTSHIPVVLLTAYDTRSDRLKGFDSGADDYVAKPFDEDVLVVKLRNLVETRRNFRKRFLKDLDWQPEEEQKNLSFDDRFLGNAIGVVTKNLSDTDFSVEKMAGELGVSRSHLHVKLKALTGESASRFIRVIRLKEAARQLAQGVDNVSQIAYRTGFNSPAYFTKCFREHFGVTPKEYMQDPASVQPQEAE</sequence>
<feature type="domain" description="Histidine kinase" evidence="15">
    <location>
        <begin position="849"/>
        <end position="1065"/>
    </location>
</feature>
<dbReference type="FunFam" id="1.10.287.130:FF:000045">
    <property type="entry name" value="Two-component system sensor histidine kinase/response regulator"/>
    <property type="match status" value="1"/>
</dbReference>
<evidence type="ECO:0000256" key="10">
    <source>
        <dbReference type="ARBA" id="ARBA00023125"/>
    </source>
</evidence>
<evidence type="ECO:0000313" key="18">
    <source>
        <dbReference type="Proteomes" id="UP001348817"/>
    </source>
</evidence>
<evidence type="ECO:0000256" key="6">
    <source>
        <dbReference type="ARBA" id="ARBA00022777"/>
    </source>
</evidence>
<dbReference type="InterPro" id="IPR036097">
    <property type="entry name" value="HisK_dim/P_sf"/>
</dbReference>
<evidence type="ECO:0000256" key="1">
    <source>
        <dbReference type="ARBA" id="ARBA00000085"/>
    </source>
</evidence>
<dbReference type="Pfam" id="PF00072">
    <property type="entry name" value="Response_reg"/>
    <property type="match status" value="1"/>
</dbReference>
<organism evidence="17 18">
    <name type="scientific">Fulvitalea axinellae</name>
    <dbReference type="NCBI Taxonomy" id="1182444"/>
    <lineage>
        <taxon>Bacteria</taxon>
        <taxon>Pseudomonadati</taxon>
        <taxon>Bacteroidota</taxon>
        <taxon>Cytophagia</taxon>
        <taxon>Cytophagales</taxon>
        <taxon>Persicobacteraceae</taxon>
        <taxon>Fulvitalea</taxon>
    </lineage>
</organism>
<feature type="domain" description="Response regulatory" evidence="16">
    <location>
        <begin position="1107"/>
        <end position="1222"/>
    </location>
</feature>
<evidence type="ECO:0000256" key="4">
    <source>
        <dbReference type="ARBA" id="ARBA00022679"/>
    </source>
</evidence>
<keyword evidence="9" id="KW-0805">Transcription regulation</keyword>
<dbReference type="InterPro" id="IPR036890">
    <property type="entry name" value="HATPase_C_sf"/>
</dbReference>
<gene>
    <name evidence="17" type="ORF">FUAX_17160</name>
</gene>
<proteinExistence type="predicted"/>
<dbReference type="InterPro" id="IPR001789">
    <property type="entry name" value="Sig_transdc_resp-reg_receiver"/>
</dbReference>
<keyword evidence="5" id="KW-0547">Nucleotide-binding</keyword>
<keyword evidence="3 12" id="KW-0597">Phosphoprotein</keyword>
<dbReference type="EMBL" id="AP025314">
    <property type="protein sequence ID" value="BDD09284.1"/>
    <property type="molecule type" value="Genomic_DNA"/>
</dbReference>
<evidence type="ECO:0000256" key="9">
    <source>
        <dbReference type="ARBA" id="ARBA00023015"/>
    </source>
</evidence>
<dbReference type="FunFam" id="2.60.40.10:FF:000791">
    <property type="entry name" value="Two-component system sensor histidine kinase/response regulator"/>
    <property type="match status" value="1"/>
</dbReference>
<evidence type="ECO:0000256" key="2">
    <source>
        <dbReference type="ARBA" id="ARBA00012438"/>
    </source>
</evidence>
<evidence type="ECO:0000256" key="7">
    <source>
        <dbReference type="ARBA" id="ARBA00022840"/>
    </source>
</evidence>
<dbReference type="Pfam" id="PF02518">
    <property type="entry name" value="HATPase_c"/>
    <property type="match status" value="1"/>
</dbReference>
<protein>
    <recommendedName>
        <fullName evidence="2">histidine kinase</fullName>
        <ecNumber evidence="2">2.7.13.3</ecNumber>
    </recommendedName>
</protein>
<dbReference type="SMART" id="SM00448">
    <property type="entry name" value="REC"/>
    <property type="match status" value="1"/>
</dbReference>
<accession>A0AAU9CB15</accession>
<dbReference type="Pfam" id="PF07495">
    <property type="entry name" value="Y_Y_Y"/>
    <property type="match status" value="1"/>
</dbReference>
<evidence type="ECO:0000259" key="16">
    <source>
        <dbReference type="PROSITE" id="PS50110"/>
    </source>
</evidence>
<dbReference type="GO" id="GO:0000155">
    <property type="term" value="F:phosphorelay sensor kinase activity"/>
    <property type="evidence" value="ECO:0007669"/>
    <property type="project" value="InterPro"/>
</dbReference>
<dbReference type="Proteomes" id="UP001348817">
    <property type="component" value="Chromosome"/>
</dbReference>
<dbReference type="Pfam" id="PF12833">
    <property type="entry name" value="HTH_18"/>
    <property type="match status" value="1"/>
</dbReference>
<dbReference type="RefSeq" id="WP_338394494.1">
    <property type="nucleotide sequence ID" value="NZ_AP025314.1"/>
</dbReference>
<dbReference type="GO" id="GO:0043565">
    <property type="term" value="F:sequence-specific DNA binding"/>
    <property type="evidence" value="ECO:0007669"/>
    <property type="project" value="InterPro"/>
</dbReference>
<evidence type="ECO:0000256" key="11">
    <source>
        <dbReference type="ARBA" id="ARBA00023163"/>
    </source>
</evidence>
<dbReference type="PROSITE" id="PS00041">
    <property type="entry name" value="HTH_ARAC_FAMILY_1"/>
    <property type="match status" value="1"/>
</dbReference>
<dbReference type="SUPFAM" id="SSF47384">
    <property type="entry name" value="Homodimeric domain of signal transducing histidine kinase"/>
    <property type="match status" value="1"/>
</dbReference>
<dbReference type="Gene3D" id="2.130.10.10">
    <property type="entry name" value="YVTN repeat-like/Quinoprotein amine dehydrogenase"/>
    <property type="match status" value="3"/>
</dbReference>
<evidence type="ECO:0000256" key="5">
    <source>
        <dbReference type="ARBA" id="ARBA00022741"/>
    </source>
</evidence>
<dbReference type="Gene3D" id="3.40.50.2300">
    <property type="match status" value="1"/>
</dbReference>
<keyword evidence="18" id="KW-1185">Reference proteome</keyword>
<dbReference type="InterPro" id="IPR011123">
    <property type="entry name" value="Y_Y_Y"/>
</dbReference>
<dbReference type="SUPFAM" id="SSF63829">
    <property type="entry name" value="Calcium-dependent phosphotriesterase"/>
    <property type="match status" value="2"/>
</dbReference>
<keyword evidence="10" id="KW-0238">DNA-binding</keyword>
<feature type="modified residue" description="4-aspartylphosphate" evidence="12">
    <location>
        <position position="1155"/>
    </location>
</feature>
<dbReference type="CDD" id="cd00082">
    <property type="entry name" value="HisKA"/>
    <property type="match status" value="1"/>
</dbReference>
<name>A0AAU9CB15_9BACT</name>
<dbReference type="PROSITE" id="PS50110">
    <property type="entry name" value="RESPONSE_REGULATORY"/>
    <property type="match status" value="1"/>
</dbReference>
<dbReference type="Gene3D" id="1.10.10.60">
    <property type="entry name" value="Homeodomain-like"/>
    <property type="match status" value="1"/>
</dbReference>
<keyword evidence="4" id="KW-0808">Transferase</keyword>
<dbReference type="PROSITE" id="PS50109">
    <property type="entry name" value="HIS_KIN"/>
    <property type="match status" value="1"/>
</dbReference>
<dbReference type="KEGG" id="fax:FUAX_17160"/>
<dbReference type="InterPro" id="IPR018062">
    <property type="entry name" value="HTH_AraC-typ_CS"/>
</dbReference>
<dbReference type="PROSITE" id="PS01124">
    <property type="entry name" value="HTH_ARAC_FAMILY_2"/>
    <property type="match status" value="1"/>
</dbReference>
<dbReference type="Pfam" id="PF07494">
    <property type="entry name" value="Reg_prop"/>
    <property type="match status" value="2"/>
</dbReference>
<dbReference type="SUPFAM" id="SSF55874">
    <property type="entry name" value="ATPase domain of HSP90 chaperone/DNA topoisomerase II/histidine kinase"/>
    <property type="match status" value="1"/>
</dbReference>
<dbReference type="InterPro" id="IPR013783">
    <property type="entry name" value="Ig-like_fold"/>
</dbReference>
<dbReference type="InterPro" id="IPR003661">
    <property type="entry name" value="HisK_dim/P_dom"/>
</dbReference>
<dbReference type="Gene3D" id="1.10.287.130">
    <property type="match status" value="1"/>
</dbReference>
<dbReference type="PANTHER" id="PTHR43547:SF2">
    <property type="entry name" value="HYBRID SIGNAL TRANSDUCTION HISTIDINE KINASE C"/>
    <property type="match status" value="1"/>
</dbReference>
<dbReference type="InterPro" id="IPR005467">
    <property type="entry name" value="His_kinase_dom"/>
</dbReference>
<comment type="catalytic activity">
    <reaction evidence="1">
        <text>ATP + protein L-histidine = ADP + protein N-phospho-L-histidine.</text>
        <dbReference type="EC" id="2.7.13.3"/>
    </reaction>
</comment>
<evidence type="ECO:0000259" key="15">
    <source>
        <dbReference type="PROSITE" id="PS50109"/>
    </source>
</evidence>
<dbReference type="Gene3D" id="3.30.565.10">
    <property type="entry name" value="Histidine kinase-like ATPase, C-terminal domain"/>
    <property type="match status" value="1"/>
</dbReference>
<dbReference type="SMART" id="SM00342">
    <property type="entry name" value="HTH_ARAC"/>
    <property type="match status" value="1"/>
</dbReference>
<dbReference type="InterPro" id="IPR004358">
    <property type="entry name" value="Sig_transdc_His_kin-like_C"/>
</dbReference>
<dbReference type="Gene3D" id="2.60.40.10">
    <property type="entry name" value="Immunoglobulins"/>
    <property type="match status" value="1"/>
</dbReference>
<dbReference type="SUPFAM" id="SSF46689">
    <property type="entry name" value="Homeodomain-like"/>
    <property type="match status" value="1"/>
</dbReference>
<dbReference type="InterPro" id="IPR009057">
    <property type="entry name" value="Homeodomain-like_sf"/>
</dbReference>
<dbReference type="EC" id="2.7.13.3" evidence="2"/>
<dbReference type="GO" id="GO:0005524">
    <property type="term" value="F:ATP binding"/>
    <property type="evidence" value="ECO:0007669"/>
    <property type="project" value="UniProtKB-KW"/>
</dbReference>
<evidence type="ECO:0000313" key="17">
    <source>
        <dbReference type="EMBL" id="BDD09284.1"/>
    </source>
</evidence>
<dbReference type="FunFam" id="3.30.565.10:FF:000037">
    <property type="entry name" value="Hybrid sensor histidine kinase/response regulator"/>
    <property type="match status" value="1"/>
</dbReference>
<dbReference type="SMART" id="SM00387">
    <property type="entry name" value="HATPase_c"/>
    <property type="match status" value="1"/>
</dbReference>
<keyword evidence="8" id="KW-0902">Two-component regulatory system</keyword>
<evidence type="ECO:0000256" key="3">
    <source>
        <dbReference type="ARBA" id="ARBA00022553"/>
    </source>
</evidence>